<accession>A0AAV9B034</accession>
<dbReference type="EMBL" id="JAUJYN010000005">
    <property type="protein sequence ID" value="KAK1270028.1"/>
    <property type="molecule type" value="Genomic_DNA"/>
</dbReference>
<sequence length="91" mass="9916">MHDPGGASPSPRLAPGVEAASAHPTSPIYNGYAGFILSSPTIPSMHPRIIKGTREKRDLLLGYDRLSAKAQSAHILHSQRAHDIQYLNKYN</sequence>
<dbReference type="Proteomes" id="UP001179952">
    <property type="component" value="Unassembled WGS sequence"/>
</dbReference>
<reference evidence="2" key="2">
    <citation type="submission" date="2023-06" db="EMBL/GenBank/DDBJ databases">
        <authorList>
            <person name="Ma L."/>
            <person name="Liu K.-W."/>
            <person name="Li Z."/>
            <person name="Hsiao Y.-Y."/>
            <person name="Qi Y."/>
            <person name="Fu T."/>
            <person name="Tang G."/>
            <person name="Zhang D."/>
            <person name="Sun W.-H."/>
            <person name="Liu D.-K."/>
            <person name="Li Y."/>
            <person name="Chen G.-Z."/>
            <person name="Liu X.-D."/>
            <person name="Liao X.-Y."/>
            <person name="Jiang Y.-T."/>
            <person name="Yu X."/>
            <person name="Hao Y."/>
            <person name="Huang J."/>
            <person name="Zhao X.-W."/>
            <person name="Ke S."/>
            <person name="Chen Y.-Y."/>
            <person name="Wu W.-L."/>
            <person name="Hsu J.-L."/>
            <person name="Lin Y.-F."/>
            <person name="Huang M.-D."/>
            <person name="Li C.-Y."/>
            <person name="Huang L."/>
            <person name="Wang Z.-W."/>
            <person name="Zhao X."/>
            <person name="Zhong W.-Y."/>
            <person name="Peng D.-H."/>
            <person name="Ahmad S."/>
            <person name="Lan S."/>
            <person name="Zhang J.-S."/>
            <person name="Tsai W.-C."/>
            <person name="Van De Peer Y."/>
            <person name="Liu Z.-J."/>
        </authorList>
    </citation>
    <scope>NUCLEOTIDE SEQUENCE</scope>
    <source>
        <strain evidence="2">SCP</strain>
        <tissue evidence="2">Leaves</tissue>
    </source>
</reference>
<proteinExistence type="predicted"/>
<organism evidence="2 3">
    <name type="scientific">Acorus gramineus</name>
    <name type="common">Dwarf sweet flag</name>
    <dbReference type="NCBI Taxonomy" id="55184"/>
    <lineage>
        <taxon>Eukaryota</taxon>
        <taxon>Viridiplantae</taxon>
        <taxon>Streptophyta</taxon>
        <taxon>Embryophyta</taxon>
        <taxon>Tracheophyta</taxon>
        <taxon>Spermatophyta</taxon>
        <taxon>Magnoliopsida</taxon>
        <taxon>Liliopsida</taxon>
        <taxon>Acoraceae</taxon>
        <taxon>Acorus</taxon>
    </lineage>
</organism>
<evidence type="ECO:0000313" key="3">
    <source>
        <dbReference type="Proteomes" id="UP001179952"/>
    </source>
</evidence>
<dbReference type="AlphaFoldDB" id="A0AAV9B034"/>
<name>A0AAV9B034_ACOGR</name>
<keyword evidence="3" id="KW-1185">Reference proteome</keyword>
<gene>
    <name evidence="2" type="ORF">QJS04_geneDACA006021</name>
</gene>
<evidence type="ECO:0000256" key="1">
    <source>
        <dbReference type="SAM" id="MobiDB-lite"/>
    </source>
</evidence>
<protein>
    <submittedName>
        <fullName evidence="2">Uncharacterized protein</fullName>
    </submittedName>
</protein>
<comment type="caution">
    <text evidence="2">The sequence shown here is derived from an EMBL/GenBank/DDBJ whole genome shotgun (WGS) entry which is preliminary data.</text>
</comment>
<feature type="region of interest" description="Disordered" evidence="1">
    <location>
        <begin position="1"/>
        <end position="21"/>
    </location>
</feature>
<reference evidence="2" key="1">
    <citation type="journal article" date="2023" name="Nat. Commun.">
        <title>Diploid and tetraploid genomes of Acorus and the evolution of monocots.</title>
        <authorList>
            <person name="Ma L."/>
            <person name="Liu K.W."/>
            <person name="Li Z."/>
            <person name="Hsiao Y.Y."/>
            <person name="Qi Y."/>
            <person name="Fu T."/>
            <person name="Tang G.D."/>
            <person name="Zhang D."/>
            <person name="Sun W.H."/>
            <person name="Liu D.K."/>
            <person name="Li Y."/>
            <person name="Chen G.Z."/>
            <person name="Liu X.D."/>
            <person name="Liao X.Y."/>
            <person name="Jiang Y.T."/>
            <person name="Yu X."/>
            <person name="Hao Y."/>
            <person name="Huang J."/>
            <person name="Zhao X.W."/>
            <person name="Ke S."/>
            <person name="Chen Y.Y."/>
            <person name="Wu W.L."/>
            <person name="Hsu J.L."/>
            <person name="Lin Y.F."/>
            <person name="Huang M.D."/>
            <person name="Li C.Y."/>
            <person name="Huang L."/>
            <person name="Wang Z.W."/>
            <person name="Zhao X."/>
            <person name="Zhong W.Y."/>
            <person name="Peng D.H."/>
            <person name="Ahmad S."/>
            <person name="Lan S."/>
            <person name="Zhang J.S."/>
            <person name="Tsai W.C."/>
            <person name="Van de Peer Y."/>
            <person name="Liu Z.J."/>
        </authorList>
    </citation>
    <scope>NUCLEOTIDE SEQUENCE</scope>
    <source>
        <strain evidence="2">SCP</strain>
    </source>
</reference>
<evidence type="ECO:0000313" key="2">
    <source>
        <dbReference type="EMBL" id="KAK1270028.1"/>
    </source>
</evidence>